<gene>
    <name evidence="1" type="ORF">FISHEDRAFT_28659</name>
</gene>
<protein>
    <submittedName>
        <fullName evidence="1">Uncharacterized protein</fullName>
    </submittedName>
</protein>
<feature type="non-terminal residue" evidence="1">
    <location>
        <position position="1"/>
    </location>
</feature>
<accession>A0A0D7A2K4</accession>
<proteinExistence type="predicted"/>
<keyword evidence="2" id="KW-1185">Reference proteome</keyword>
<dbReference type="EMBL" id="KN882059">
    <property type="protein sequence ID" value="KIY45267.1"/>
    <property type="molecule type" value="Genomic_DNA"/>
</dbReference>
<dbReference type="AlphaFoldDB" id="A0A0D7A2K4"/>
<dbReference type="Proteomes" id="UP000054144">
    <property type="component" value="Unassembled WGS sequence"/>
</dbReference>
<reference evidence="1 2" key="1">
    <citation type="journal article" date="2015" name="Fungal Genet. Biol.">
        <title>Evolution of novel wood decay mechanisms in Agaricales revealed by the genome sequences of Fistulina hepatica and Cylindrobasidium torrendii.</title>
        <authorList>
            <person name="Floudas D."/>
            <person name="Held B.W."/>
            <person name="Riley R."/>
            <person name="Nagy L.G."/>
            <person name="Koehler G."/>
            <person name="Ransdell A.S."/>
            <person name="Younus H."/>
            <person name="Chow J."/>
            <person name="Chiniquy J."/>
            <person name="Lipzen A."/>
            <person name="Tritt A."/>
            <person name="Sun H."/>
            <person name="Haridas S."/>
            <person name="LaButti K."/>
            <person name="Ohm R.A."/>
            <person name="Kues U."/>
            <person name="Blanchette R.A."/>
            <person name="Grigoriev I.V."/>
            <person name="Minto R.E."/>
            <person name="Hibbett D.S."/>
        </authorList>
    </citation>
    <scope>NUCLEOTIDE SEQUENCE [LARGE SCALE GENOMIC DNA]</scope>
    <source>
        <strain evidence="1 2">ATCC 64428</strain>
    </source>
</reference>
<evidence type="ECO:0000313" key="2">
    <source>
        <dbReference type="Proteomes" id="UP000054144"/>
    </source>
</evidence>
<evidence type="ECO:0000313" key="1">
    <source>
        <dbReference type="EMBL" id="KIY45267.1"/>
    </source>
</evidence>
<name>A0A0D7A2K4_9AGAR</name>
<feature type="non-terminal residue" evidence="1">
    <location>
        <position position="62"/>
    </location>
</feature>
<dbReference type="OrthoDB" id="2734890at2759"/>
<sequence>GGCPITQQNFIDMVYGSISAFGGDSWPSSAQDVIDIWDVILAWAATGTTIPYLNFNDWLHYS</sequence>
<organism evidence="1 2">
    <name type="scientific">Fistulina hepatica ATCC 64428</name>
    <dbReference type="NCBI Taxonomy" id="1128425"/>
    <lineage>
        <taxon>Eukaryota</taxon>
        <taxon>Fungi</taxon>
        <taxon>Dikarya</taxon>
        <taxon>Basidiomycota</taxon>
        <taxon>Agaricomycotina</taxon>
        <taxon>Agaricomycetes</taxon>
        <taxon>Agaricomycetidae</taxon>
        <taxon>Agaricales</taxon>
        <taxon>Fistulinaceae</taxon>
        <taxon>Fistulina</taxon>
    </lineage>
</organism>